<evidence type="ECO:0000256" key="1">
    <source>
        <dbReference type="SAM" id="SignalP"/>
    </source>
</evidence>
<protein>
    <recommendedName>
        <fullName evidence="2">Asl1-like glycosyl hydrolase catalytic domain-containing protein</fullName>
    </recommendedName>
</protein>
<dbReference type="InterPro" id="IPR017853">
    <property type="entry name" value="GH"/>
</dbReference>
<dbReference type="AlphaFoldDB" id="A0A926F8P7"/>
<dbReference type="InterPro" id="IPR051923">
    <property type="entry name" value="Glycosyl_Hydrolase_39"/>
</dbReference>
<comment type="caution">
    <text evidence="3">The sequence shown here is derived from an EMBL/GenBank/DDBJ whole genome shotgun (WGS) entry which is preliminary data.</text>
</comment>
<dbReference type="InterPro" id="IPR024655">
    <property type="entry name" value="Asl1_glyco_hydro_catalytic"/>
</dbReference>
<keyword evidence="1" id="KW-0732">Signal</keyword>
<keyword evidence="4" id="KW-1185">Reference proteome</keyword>
<gene>
    <name evidence="3" type="ORF">H8706_00765</name>
</gene>
<feature type="domain" description="Asl1-like glycosyl hydrolase catalytic" evidence="2">
    <location>
        <begin position="419"/>
        <end position="575"/>
    </location>
</feature>
<proteinExistence type="predicted"/>
<organism evidence="3 4">
    <name type="scientific">Qingrenia yutianensis</name>
    <dbReference type="NCBI Taxonomy" id="2763676"/>
    <lineage>
        <taxon>Bacteria</taxon>
        <taxon>Bacillati</taxon>
        <taxon>Bacillota</taxon>
        <taxon>Clostridia</taxon>
        <taxon>Eubacteriales</taxon>
        <taxon>Oscillospiraceae</taxon>
        <taxon>Qingrenia</taxon>
    </lineage>
</organism>
<dbReference type="PANTHER" id="PTHR12631">
    <property type="entry name" value="ALPHA-L-IDURONIDASE"/>
    <property type="match status" value="1"/>
</dbReference>
<dbReference type="Gene3D" id="3.20.20.80">
    <property type="entry name" value="Glycosidases"/>
    <property type="match status" value="1"/>
</dbReference>
<dbReference type="GO" id="GO:0004553">
    <property type="term" value="F:hydrolase activity, hydrolyzing O-glycosyl compounds"/>
    <property type="evidence" value="ECO:0007669"/>
    <property type="project" value="TreeGrafter"/>
</dbReference>
<name>A0A926F8P7_9FIRM</name>
<dbReference type="Pfam" id="PF11790">
    <property type="entry name" value="Glyco_hydro_cc"/>
    <property type="match status" value="1"/>
</dbReference>
<feature type="chain" id="PRO_5037080739" description="Asl1-like glycosyl hydrolase catalytic domain-containing protein" evidence="1">
    <location>
        <begin position="27"/>
        <end position="984"/>
    </location>
</feature>
<dbReference type="SUPFAM" id="SSF51445">
    <property type="entry name" value="(Trans)glycosidases"/>
    <property type="match status" value="1"/>
</dbReference>
<dbReference type="RefSeq" id="WP_262431103.1">
    <property type="nucleotide sequence ID" value="NZ_JACRTE010000001.1"/>
</dbReference>
<feature type="signal peptide" evidence="1">
    <location>
        <begin position="1"/>
        <end position="26"/>
    </location>
</feature>
<dbReference type="Proteomes" id="UP000647416">
    <property type="component" value="Unassembled WGS sequence"/>
</dbReference>
<accession>A0A926F8P7</accession>
<evidence type="ECO:0000259" key="2">
    <source>
        <dbReference type="Pfam" id="PF11790"/>
    </source>
</evidence>
<sequence>MKKFVLSVVILAFVIVLLTPAVPIYAAQTLYCKANESNGITASGSSVTAQSGQSVFYADTANGNKTIYFNVNDGVINGNTEYKNVTVKIEYIDSGESGKYFAFEYDSLSNPQKRHEVYGETTSKKNVTRTAVFEIEDAYFGNRLKNADFSVVMPKMNIVYFVSVTLEISDKASGVEIGGATGKFGNIFFKDDEKSIDVNFTNHRSTAVSGNVTYSVKNDADGAEVYSLQKPLELGANSGGLQTVAIPSENIKFGTYTLNVNFSNSEQNISANGKIPFSVCQSVTANGKNTKMGVGAHFNWGGRNIPGSINLLDKTGFSHIREGYAWTAFETVTDGERNYGAVDVCTDYIEQSSAKNMKTLIMAGYGNVNVLKSIPAEVSAALANGEEITLYYLPVTAEGRKAYADYVVKLLDTYEGKIDTVEIWNEPNLRQYCENAYTVPTGVERYTALLKDTYTAVKAKYPDVKVAGPVISSLMDYADKYLKSFLAQPDINNYYDVFSFHNYSYSNSGLDNIISSISADLALIPENKEIYVTEFGVRNTAYSDTEDERYQAAGLAKYYLSMASENFCDRYYIYQLSKENTRSESLGILNYHNSKYPYSARPAFLAMANVNALTAGSTGKGYTKLNSNVRKLSFENSAKHTETDVYFAVSKTENVSVESKGKLTEFYDMYGNMLDIAENDGVFSFDVTTEPIYAVTYYKDKLDVSVTYKFGTLTVSGNVYTSHKDEILTIKVFDDKNKLIYINQTALDENLSFKFNFVPLSESAIYTVKLGNASFDEIHSAEYTIPKVNDEISVSASRNFNKITLSGTVKKALKDENVTVKVFDSSGSIIYVNQTKTDAKGGFEFEFVPLKTSDVYVFYIANKSLSEIFSVNFDGETFTGIKLKALSNSDGVFNLCDYNSADTVTVSVDNDGEVYDGDFTVAVASYKGDALTKIEMIEKGDMLFDGSVYRYDIHNKISNADKVKIFLFNSFSNIKPLTYSVELK</sequence>
<evidence type="ECO:0000313" key="4">
    <source>
        <dbReference type="Proteomes" id="UP000647416"/>
    </source>
</evidence>
<reference evidence="3" key="1">
    <citation type="submission" date="2020-08" db="EMBL/GenBank/DDBJ databases">
        <title>Genome public.</title>
        <authorList>
            <person name="Liu C."/>
            <person name="Sun Q."/>
        </authorList>
    </citation>
    <scope>NUCLEOTIDE SEQUENCE</scope>
    <source>
        <strain evidence="3">NSJ-50</strain>
    </source>
</reference>
<dbReference type="EMBL" id="JACRTE010000001">
    <property type="protein sequence ID" value="MBC8595401.1"/>
    <property type="molecule type" value="Genomic_DNA"/>
</dbReference>
<evidence type="ECO:0000313" key="3">
    <source>
        <dbReference type="EMBL" id="MBC8595401.1"/>
    </source>
</evidence>
<dbReference type="PANTHER" id="PTHR12631:SF10">
    <property type="entry name" value="BETA-XYLOSIDASE-LIKE PROTEIN-RELATED"/>
    <property type="match status" value="1"/>
</dbReference>